<dbReference type="InterPro" id="IPR002822">
    <property type="entry name" value="Ni_insertion"/>
</dbReference>
<keyword evidence="2" id="KW-1185">Reference proteome</keyword>
<gene>
    <name evidence="1" type="ORF">GFC01_13135</name>
</gene>
<dbReference type="Pfam" id="PF01969">
    <property type="entry name" value="Ni_insertion"/>
    <property type="match status" value="1"/>
</dbReference>
<comment type="caution">
    <text evidence="1">The sequence shown here is derived from an EMBL/GenBank/DDBJ whole genome shotgun (WGS) entry which is preliminary data.</text>
</comment>
<proteinExistence type="predicted"/>
<organism evidence="1 2">
    <name type="scientific">Desulfofundulus thermobenzoicus</name>
    <dbReference type="NCBI Taxonomy" id="29376"/>
    <lineage>
        <taxon>Bacteria</taxon>
        <taxon>Bacillati</taxon>
        <taxon>Bacillota</taxon>
        <taxon>Clostridia</taxon>
        <taxon>Eubacteriales</taxon>
        <taxon>Peptococcaceae</taxon>
        <taxon>Desulfofundulus</taxon>
    </lineage>
</organism>
<dbReference type="Proteomes" id="UP000441717">
    <property type="component" value="Unassembled WGS sequence"/>
</dbReference>
<sequence length="208" mass="23310">MPASACDVSLIEHQVGVIQSLLKGECAMHEGKLIIAQVDHSSGEIIGHSIQRLFQMGAWNVQLLQSITKKNRPGYMLFIDLPAELVEKAAVFLASELGIWGYHVLESQHVHFDVSFREKTLRLTAGDRNIIFNIRPKYIAHRGELLSIKVDHDQLVQVQAKLEECGYSYPLAALRSSIETRLWSGDMAEVITIRVNSDVHDRGDLLAI</sequence>
<evidence type="ECO:0000313" key="2">
    <source>
        <dbReference type="Proteomes" id="UP000441717"/>
    </source>
</evidence>
<accession>A0A6N7ISY0</accession>
<dbReference type="EMBL" id="WHYR01000041">
    <property type="protein sequence ID" value="MQL53184.1"/>
    <property type="molecule type" value="Genomic_DNA"/>
</dbReference>
<name>A0A6N7ISY0_9FIRM</name>
<protein>
    <submittedName>
        <fullName evidence="1">DUF111 family protein</fullName>
    </submittedName>
</protein>
<evidence type="ECO:0000313" key="1">
    <source>
        <dbReference type="EMBL" id="MQL53184.1"/>
    </source>
</evidence>
<reference evidence="1 2" key="1">
    <citation type="submission" date="2019-10" db="EMBL/GenBank/DDBJ databases">
        <title>Comparative genomics of sulfur disproportionating microorganisms.</title>
        <authorList>
            <person name="Ward L.M."/>
            <person name="Bertran E."/>
            <person name="Johnston D."/>
        </authorList>
    </citation>
    <scope>NUCLEOTIDE SEQUENCE [LARGE SCALE GENOMIC DNA]</scope>
    <source>
        <strain evidence="1 2">DSM 14055</strain>
    </source>
</reference>
<dbReference type="Gene3D" id="3.30.70.1380">
    <property type="entry name" value="Transcriptional regulatory protein pf0864 domain like"/>
    <property type="match status" value="1"/>
</dbReference>
<dbReference type="OrthoDB" id="1701332at2"/>
<dbReference type="AlphaFoldDB" id="A0A6N7ISY0"/>